<reference evidence="1 2" key="1">
    <citation type="submission" date="2023-04" db="EMBL/GenBank/DDBJ databases">
        <title>Forest soil microbial communities from Buena Vista Peninsula, Colon Province, Panama.</title>
        <authorList>
            <person name="Bouskill N."/>
        </authorList>
    </citation>
    <scope>NUCLEOTIDE SEQUENCE [LARGE SCALE GENOMIC DNA]</scope>
    <source>
        <strain evidence="1 2">AC80</strain>
    </source>
</reference>
<protein>
    <recommendedName>
        <fullName evidence="3">DUF1214 domain-containing protein</fullName>
    </recommendedName>
</protein>
<dbReference type="EMBL" id="JARXVE010000004">
    <property type="protein sequence ID" value="MDH6196166.1"/>
    <property type="molecule type" value="Genomic_DNA"/>
</dbReference>
<evidence type="ECO:0008006" key="3">
    <source>
        <dbReference type="Google" id="ProtNLM"/>
    </source>
</evidence>
<dbReference type="RefSeq" id="WP_280832806.1">
    <property type="nucleotide sequence ID" value="NZ_JARXVE010000004.1"/>
</dbReference>
<gene>
    <name evidence="1" type="ORF">M2272_002809</name>
</gene>
<organism evidence="1 2">
    <name type="scientific">Mycolicibacterium frederiksbergense</name>
    <dbReference type="NCBI Taxonomy" id="117567"/>
    <lineage>
        <taxon>Bacteria</taxon>
        <taxon>Bacillati</taxon>
        <taxon>Actinomycetota</taxon>
        <taxon>Actinomycetes</taxon>
        <taxon>Mycobacteriales</taxon>
        <taxon>Mycobacteriaceae</taxon>
        <taxon>Mycolicibacterium</taxon>
    </lineage>
</organism>
<keyword evidence="2" id="KW-1185">Reference proteome</keyword>
<proteinExistence type="predicted"/>
<sequence length="370" mass="40783">MESSHSPQAVDDERAPLARAAWSLVEQMQRNAVQVVAEDAETEREYLEGLRAVARISSLCAQISVEADPDQPRFFDMCSPTRMVGGPNPDGNYYLAMIRGDRAYRVSGSRGTTTYLGFQVLAGTGLTPRRMAAYVSDTELALRRDQFTLVLAADEPSPEVLGDGQWVPIPRDASSIVVREYIADRATERTSSLQIEVLDAAQVSPLSDAELGEQLTAMAWTLLKLITLHRTIKPEMLTTANVLLTSEAADLGAADTTPDNLYMIGTYRLEPDQALVLEFEPPDTRYWNVALETIWHEVPEPGRRNVSVTNRGVAADDAGVVRIAISARDFGYGHWLDTGGRHRGFVVLRWLDNPTAPDVRVSVRTEGTPK</sequence>
<comment type="caution">
    <text evidence="1">The sequence shown here is derived from an EMBL/GenBank/DDBJ whole genome shotgun (WGS) entry which is preliminary data.</text>
</comment>
<name>A0ABT6KZP3_9MYCO</name>
<evidence type="ECO:0000313" key="2">
    <source>
        <dbReference type="Proteomes" id="UP001160130"/>
    </source>
</evidence>
<evidence type="ECO:0000313" key="1">
    <source>
        <dbReference type="EMBL" id="MDH6196166.1"/>
    </source>
</evidence>
<accession>A0ABT6KZP3</accession>
<dbReference type="Proteomes" id="UP001160130">
    <property type="component" value="Unassembled WGS sequence"/>
</dbReference>